<feature type="domain" description="Macro" evidence="1">
    <location>
        <begin position="10"/>
        <end position="189"/>
    </location>
</feature>
<organism evidence="2 3">
    <name type="scientific">Ignisphaera aggregans</name>
    <dbReference type="NCBI Taxonomy" id="334771"/>
    <lineage>
        <taxon>Archaea</taxon>
        <taxon>Thermoproteota</taxon>
        <taxon>Thermoprotei</taxon>
        <taxon>Desulfurococcales</taxon>
        <taxon>Desulfurococcaceae</taxon>
        <taxon>Ignisphaera</taxon>
    </lineage>
</organism>
<dbReference type="Proteomes" id="UP000605805">
    <property type="component" value="Unassembled WGS sequence"/>
</dbReference>
<dbReference type="InterPro" id="IPR043472">
    <property type="entry name" value="Macro_dom-like"/>
</dbReference>
<dbReference type="EMBL" id="DQTV01000037">
    <property type="protein sequence ID" value="HIP56778.1"/>
    <property type="molecule type" value="Genomic_DNA"/>
</dbReference>
<dbReference type="SUPFAM" id="SSF52949">
    <property type="entry name" value="Macro domain-like"/>
    <property type="match status" value="1"/>
</dbReference>
<gene>
    <name evidence="2" type="ORF">EYH02_01725</name>
</gene>
<dbReference type="Gene3D" id="3.40.220.10">
    <property type="entry name" value="Leucine Aminopeptidase, subunit E, domain 1"/>
    <property type="match status" value="1"/>
</dbReference>
<evidence type="ECO:0000259" key="1">
    <source>
        <dbReference type="PROSITE" id="PS51154"/>
    </source>
</evidence>
<sequence length="191" mass="20631">MRENRVQRGDTDKCVAEVDGTVIEAVLGDITELSVDAIVNPANSLMIMGGGVAAAIKRKGGEEIEREARQYAPVEVGKAIVTRAGKLPAKYVIHAPTMERPAMRIESSNVAKAVLAALRKAGELSLTSIAFPGMGTGAGGVPYSEAARVMVKTIVEFVKEHKTALKRILLVAIDNELYREFCKAIEKIYEY</sequence>
<dbReference type="PROSITE" id="PS51154">
    <property type="entry name" value="MACRO"/>
    <property type="match status" value="1"/>
</dbReference>
<dbReference type="AlphaFoldDB" id="A0A832YX56"/>
<protein>
    <submittedName>
        <fullName evidence="2">Macro domain-containing protein</fullName>
    </submittedName>
</protein>
<comment type="caution">
    <text evidence="2">The sequence shown here is derived from an EMBL/GenBank/DDBJ whole genome shotgun (WGS) entry which is preliminary data.</text>
</comment>
<dbReference type="Pfam" id="PF01661">
    <property type="entry name" value="Macro"/>
    <property type="match status" value="1"/>
</dbReference>
<proteinExistence type="predicted"/>
<name>A0A832YX56_9CREN</name>
<dbReference type="PANTHER" id="PTHR11106">
    <property type="entry name" value="GANGLIOSIDE INDUCED DIFFERENTIATION ASSOCIATED PROTEIN 2-RELATED"/>
    <property type="match status" value="1"/>
</dbReference>
<reference evidence="2" key="1">
    <citation type="journal article" date="2020" name="ISME J.">
        <title>Gammaproteobacteria mediating utilization of methyl-, sulfur- and petroleum organic compounds in deep ocean hydrothermal plumes.</title>
        <authorList>
            <person name="Zhou Z."/>
            <person name="Liu Y."/>
            <person name="Pan J."/>
            <person name="Cron B.R."/>
            <person name="Toner B.M."/>
            <person name="Anantharaman K."/>
            <person name="Breier J.A."/>
            <person name="Dick G.J."/>
            <person name="Li M."/>
        </authorList>
    </citation>
    <scope>NUCLEOTIDE SEQUENCE</scope>
    <source>
        <strain evidence="2">SZUA-1435</strain>
    </source>
</reference>
<dbReference type="PANTHER" id="PTHR11106:SF111">
    <property type="entry name" value="MACRO DOMAIN-CONTAINING PROTEIN"/>
    <property type="match status" value="1"/>
</dbReference>
<dbReference type="InterPro" id="IPR002589">
    <property type="entry name" value="Macro_dom"/>
</dbReference>
<evidence type="ECO:0000313" key="3">
    <source>
        <dbReference type="Proteomes" id="UP000605805"/>
    </source>
</evidence>
<dbReference type="SMART" id="SM00506">
    <property type="entry name" value="A1pp"/>
    <property type="match status" value="1"/>
</dbReference>
<accession>A0A832YX56</accession>
<evidence type="ECO:0000313" key="2">
    <source>
        <dbReference type="EMBL" id="HIP56778.1"/>
    </source>
</evidence>